<evidence type="ECO:0000256" key="1">
    <source>
        <dbReference type="SAM" id="Coils"/>
    </source>
</evidence>
<proteinExistence type="predicted"/>
<accession>A0ABV7CUF3</accession>
<organism evidence="2 3">
    <name type="scientific">Virgibacillus xinjiangensis</name>
    <dbReference type="NCBI Taxonomy" id="393090"/>
    <lineage>
        <taxon>Bacteria</taxon>
        <taxon>Bacillati</taxon>
        <taxon>Bacillota</taxon>
        <taxon>Bacilli</taxon>
        <taxon>Bacillales</taxon>
        <taxon>Bacillaceae</taxon>
        <taxon>Virgibacillus</taxon>
    </lineage>
</organism>
<name>A0ABV7CUF3_9BACI</name>
<keyword evidence="3" id="KW-1185">Reference proteome</keyword>
<dbReference type="Gene3D" id="1.10.287.1490">
    <property type="match status" value="1"/>
</dbReference>
<evidence type="ECO:0000313" key="3">
    <source>
        <dbReference type="Proteomes" id="UP001595279"/>
    </source>
</evidence>
<dbReference type="RefSeq" id="WP_390270478.1">
    <property type="nucleotide sequence ID" value="NZ_JBHRSA010000029.1"/>
</dbReference>
<evidence type="ECO:0008006" key="4">
    <source>
        <dbReference type="Google" id="ProtNLM"/>
    </source>
</evidence>
<protein>
    <recommendedName>
        <fullName evidence="4">N-terminal domain of peptidoglycan hydrolase CwlO-containing protein</fullName>
    </recommendedName>
</protein>
<dbReference type="EMBL" id="JBHRSA010000029">
    <property type="protein sequence ID" value="MFC3039976.1"/>
    <property type="molecule type" value="Genomic_DNA"/>
</dbReference>
<gene>
    <name evidence="2" type="ORF">ACFOGI_06900</name>
</gene>
<dbReference type="Proteomes" id="UP001595279">
    <property type="component" value="Unassembled WGS sequence"/>
</dbReference>
<evidence type="ECO:0000313" key="2">
    <source>
        <dbReference type="EMBL" id="MFC3039976.1"/>
    </source>
</evidence>
<comment type="caution">
    <text evidence="2">The sequence shown here is derived from an EMBL/GenBank/DDBJ whole genome shotgun (WGS) entry which is preliminary data.</text>
</comment>
<feature type="coiled-coil region" evidence="1">
    <location>
        <begin position="45"/>
        <end position="138"/>
    </location>
</feature>
<reference evidence="3" key="1">
    <citation type="journal article" date="2019" name="Int. J. Syst. Evol. Microbiol.">
        <title>The Global Catalogue of Microorganisms (GCM) 10K type strain sequencing project: providing services to taxonomists for standard genome sequencing and annotation.</title>
        <authorList>
            <consortium name="The Broad Institute Genomics Platform"/>
            <consortium name="The Broad Institute Genome Sequencing Center for Infectious Disease"/>
            <person name="Wu L."/>
            <person name="Ma J."/>
        </authorList>
    </citation>
    <scope>NUCLEOTIDE SEQUENCE [LARGE SCALE GENOMIC DNA]</scope>
    <source>
        <strain evidence="3">KCTC 13128</strain>
    </source>
</reference>
<sequence>MDKLKSKLKSKKLWYSVSGVVVLVLAFVAGQSSAQVLLGEEKVKYTEVEEHITATENTLSEKEEELSALEQEIQDQEGLLESKQKEVDEANKLIGTIDELKEEKETLQGTVEEKEGTIESLDGDISAKEEELAALEEGILNKSGEPIELGAGEYIIGADIPAGRYTATNIGEGSNFFVRDASGYSSVNTILGDDWYGDYTFFGEDGETIETAAPVKLIPVE</sequence>
<keyword evidence="1" id="KW-0175">Coiled coil</keyword>